<comment type="caution">
    <text evidence="1">The sequence shown here is derived from an EMBL/GenBank/DDBJ whole genome shotgun (WGS) entry which is preliminary data.</text>
</comment>
<dbReference type="SUPFAM" id="SSF51905">
    <property type="entry name" value="FAD/NAD(P)-binding domain"/>
    <property type="match status" value="1"/>
</dbReference>
<gene>
    <name evidence="1" type="ORF">L210DRAFT_3503047</name>
</gene>
<evidence type="ECO:0008006" key="3">
    <source>
        <dbReference type="Google" id="ProtNLM"/>
    </source>
</evidence>
<sequence>MTPPHSLMSNDPVPRDFRSIEGGDAIGNLLDHRLAATGFVDSPLFPGLVLLRAEAFVRIWNQDRSSSPTCCRTWHLGERRRREVDLADGDPIVIAVDSGFEVAVRLKYLVFHTPLSTRKSGLVIMFTPTWPVFTSARKVADWLEVYANYLELNVWTLSVITETEGNDDLKTWTVEINRGGKDTRTFKVKHLVFATGFGGRPKFRQALITLIEALLPIALTSPSPVHSTTTIAPSQVAAQRPQPLLSPCQSPPPSSWIGVLYTLGDEQLVTVTRLEWVARLPFKLQVQSSPPRLYLNQVAVSDTSGNPLMTPSSNTFSFRWTYVLIRPRKSPR</sequence>
<reference evidence="1" key="1">
    <citation type="submission" date="2019-10" db="EMBL/GenBank/DDBJ databases">
        <authorList>
            <consortium name="DOE Joint Genome Institute"/>
            <person name="Kuo A."/>
            <person name="Miyauchi S."/>
            <person name="Kiss E."/>
            <person name="Drula E."/>
            <person name="Kohler A."/>
            <person name="Sanchez-Garcia M."/>
            <person name="Andreopoulos B."/>
            <person name="Barry K.W."/>
            <person name="Bonito G."/>
            <person name="Buee M."/>
            <person name="Carver A."/>
            <person name="Chen C."/>
            <person name="Cichocki N."/>
            <person name="Clum A."/>
            <person name="Culley D."/>
            <person name="Crous P.W."/>
            <person name="Fauchery L."/>
            <person name="Girlanda M."/>
            <person name="Hayes R."/>
            <person name="Keri Z."/>
            <person name="LaButti K."/>
            <person name="Lipzen A."/>
            <person name="Lombard V."/>
            <person name="Magnuson J."/>
            <person name="Maillard F."/>
            <person name="Morin E."/>
            <person name="Murat C."/>
            <person name="Nolan M."/>
            <person name="Ohm R."/>
            <person name="Pangilinan J."/>
            <person name="Pereira M."/>
            <person name="Perotto S."/>
            <person name="Peter M."/>
            <person name="Riley R."/>
            <person name="Sitrit Y."/>
            <person name="Stielow B."/>
            <person name="Szollosi G."/>
            <person name="Zifcakova L."/>
            <person name="Stursova M."/>
            <person name="Spatafora J.W."/>
            <person name="Tedersoo L."/>
            <person name="Vaario L.-M."/>
            <person name="Yamada A."/>
            <person name="Yan M."/>
            <person name="Wang P."/>
            <person name="Xu J."/>
            <person name="Bruns T."/>
            <person name="Baldrian P."/>
            <person name="Vilgalys R."/>
            <person name="Henrissat B."/>
            <person name="Grigoriev I.V."/>
            <person name="Hibbett D."/>
            <person name="Nagy L.G."/>
            <person name="Martin F.M."/>
        </authorList>
    </citation>
    <scope>NUCLEOTIDE SEQUENCE</scope>
    <source>
        <strain evidence="1">BED1</strain>
    </source>
</reference>
<protein>
    <recommendedName>
        <fullName evidence="3">L-ornithine N(5)-oxygenase</fullName>
    </recommendedName>
</protein>
<proteinExistence type="predicted"/>
<name>A0AAD4BYB1_BOLED</name>
<evidence type="ECO:0000313" key="2">
    <source>
        <dbReference type="Proteomes" id="UP001194468"/>
    </source>
</evidence>
<dbReference type="Gene3D" id="3.50.50.60">
    <property type="entry name" value="FAD/NAD(P)-binding domain"/>
    <property type="match status" value="1"/>
</dbReference>
<dbReference type="AlphaFoldDB" id="A0AAD4BYB1"/>
<dbReference type="EMBL" id="WHUW01000008">
    <property type="protein sequence ID" value="KAF8443256.1"/>
    <property type="molecule type" value="Genomic_DNA"/>
</dbReference>
<reference evidence="1" key="2">
    <citation type="journal article" date="2020" name="Nat. Commun.">
        <title>Large-scale genome sequencing of mycorrhizal fungi provides insights into the early evolution of symbiotic traits.</title>
        <authorList>
            <person name="Miyauchi S."/>
            <person name="Kiss E."/>
            <person name="Kuo A."/>
            <person name="Drula E."/>
            <person name="Kohler A."/>
            <person name="Sanchez-Garcia M."/>
            <person name="Morin E."/>
            <person name="Andreopoulos B."/>
            <person name="Barry K.W."/>
            <person name="Bonito G."/>
            <person name="Buee M."/>
            <person name="Carver A."/>
            <person name="Chen C."/>
            <person name="Cichocki N."/>
            <person name="Clum A."/>
            <person name="Culley D."/>
            <person name="Crous P.W."/>
            <person name="Fauchery L."/>
            <person name="Girlanda M."/>
            <person name="Hayes R.D."/>
            <person name="Keri Z."/>
            <person name="LaButti K."/>
            <person name="Lipzen A."/>
            <person name="Lombard V."/>
            <person name="Magnuson J."/>
            <person name="Maillard F."/>
            <person name="Murat C."/>
            <person name="Nolan M."/>
            <person name="Ohm R.A."/>
            <person name="Pangilinan J."/>
            <person name="Pereira M.F."/>
            <person name="Perotto S."/>
            <person name="Peter M."/>
            <person name="Pfister S."/>
            <person name="Riley R."/>
            <person name="Sitrit Y."/>
            <person name="Stielow J.B."/>
            <person name="Szollosi G."/>
            <person name="Zifcakova L."/>
            <person name="Stursova M."/>
            <person name="Spatafora J.W."/>
            <person name="Tedersoo L."/>
            <person name="Vaario L.M."/>
            <person name="Yamada A."/>
            <person name="Yan M."/>
            <person name="Wang P."/>
            <person name="Xu J."/>
            <person name="Bruns T."/>
            <person name="Baldrian P."/>
            <person name="Vilgalys R."/>
            <person name="Dunand C."/>
            <person name="Henrissat B."/>
            <person name="Grigoriev I.V."/>
            <person name="Hibbett D."/>
            <person name="Nagy L.G."/>
            <person name="Martin F.M."/>
        </authorList>
    </citation>
    <scope>NUCLEOTIDE SEQUENCE</scope>
    <source>
        <strain evidence="1">BED1</strain>
    </source>
</reference>
<evidence type="ECO:0000313" key="1">
    <source>
        <dbReference type="EMBL" id="KAF8443256.1"/>
    </source>
</evidence>
<dbReference type="InterPro" id="IPR036188">
    <property type="entry name" value="FAD/NAD-bd_sf"/>
</dbReference>
<accession>A0AAD4BYB1</accession>
<keyword evidence="2" id="KW-1185">Reference proteome</keyword>
<organism evidence="1 2">
    <name type="scientific">Boletus edulis BED1</name>
    <dbReference type="NCBI Taxonomy" id="1328754"/>
    <lineage>
        <taxon>Eukaryota</taxon>
        <taxon>Fungi</taxon>
        <taxon>Dikarya</taxon>
        <taxon>Basidiomycota</taxon>
        <taxon>Agaricomycotina</taxon>
        <taxon>Agaricomycetes</taxon>
        <taxon>Agaricomycetidae</taxon>
        <taxon>Boletales</taxon>
        <taxon>Boletineae</taxon>
        <taxon>Boletaceae</taxon>
        <taxon>Boletoideae</taxon>
        <taxon>Boletus</taxon>
    </lineage>
</organism>
<dbReference type="Proteomes" id="UP001194468">
    <property type="component" value="Unassembled WGS sequence"/>
</dbReference>